<keyword evidence="3" id="KW-0808">Transferase</keyword>
<dbReference type="Pfam" id="PF02634">
    <property type="entry name" value="FdhD-NarQ"/>
    <property type="match status" value="1"/>
</dbReference>
<keyword evidence="1" id="KW-0963">Cytoplasm</keyword>
<name>A0A845BBZ9_9PROT</name>
<dbReference type="Proteomes" id="UP000460715">
    <property type="component" value="Unassembled WGS sequence"/>
</dbReference>
<dbReference type="AlphaFoldDB" id="A0A845BBZ9"/>
<feature type="active site" description="Cysteine persulfide intermediate" evidence="1">
    <location>
        <position position="114"/>
    </location>
</feature>
<sequence>MPDSLRVRPDPTDPRLTRRLRGLDQHGAQVEVSVTVERPLTLYLNGQEIVTMMTIGDRPEDLALGYLLNQNMLRPDDTVSAIDHDEDLGVVVVRTERPTDHEARLKKKTLTSGCAQGTAFGDLMENFSRSRLPAEAELRTSWLYGLLRAINTLPTLYLEAGAIHGCALCREDAPIVYMEDVGRHNAVDKIAGWMFRNGEPGADKIFYTTGRLTSEMVIKTVRMGIPILLSRSGFTAWGVELAREVGLTLVGRCKGSRFIALAGEHRIVFDADPKRDGEESPRHWRKNSREAENHDA</sequence>
<comment type="caution">
    <text evidence="1">Lacks conserved residue(s) required for the propagation of feature annotation.</text>
</comment>
<dbReference type="Gene3D" id="3.10.20.10">
    <property type="match status" value="1"/>
</dbReference>
<dbReference type="InterPro" id="IPR016193">
    <property type="entry name" value="Cytidine_deaminase-like"/>
</dbReference>
<evidence type="ECO:0000256" key="2">
    <source>
        <dbReference type="SAM" id="MobiDB-lite"/>
    </source>
</evidence>
<evidence type="ECO:0000313" key="4">
    <source>
        <dbReference type="Proteomes" id="UP000460715"/>
    </source>
</evidence>
<dbReference type="SUPFAM" id="SSF53927">
    <property type="entry name" value="Cytidine deaminase-like"/>
    <property type="match status" value="1"/>
</dbReference>
<comment type="similarity">
    <text evidence="1">Belongs to the FdhD family.</text>
</comment>
<dbReference type="GO" id="GO:0005737">
    <property type="term" value="C:cytoplasm"/>
    <property type="evidence" value="ECO:0007669"/>
    <property type="project" value="UniProtKB-SubCell"/>
</dbReference>
<evidence type="ECO:0000313" key="3">
    <source>
        <dbReference type="EMBL" id="MXP64188.1"/>
    </source>
</evidence>
<feature type="region of interest" description="Disordered" evidence="2">
    <location>
        <begin position="272"/>
        <end position="296"/>
    </location>
</feature>
<comment type="function">
    <text evidence="1">Required for formate dehydrogenase (FDH) activity. Acts as a sulfur carrier protein that transfers sulfur from IscS to the molybdenum cofactor prior to its insertion into FDH.</text>
</comment>
<organism evidence="3 4">
    <name type="scientific">Teichococcus coralli</name>
    <dbReference type="NCBI Taxonomy" id="2545983"/>
    <lineage>
        <taxon>Bacteria</taxon>
        <taxon>Pseudomonadati</taxon>
        <taxon>Pseudomonadota</taxon>
        <taxon>Alphaproteobacteria</taxon>
        <taxon>Acetobacterales</taxon>
        <taxon>Roseomonadaceae</taxon>
        <taxon>Roseomonas</taxon>
    </lineage>
</organism>
<reference evidence="3 4" key="1">
    <citation type="submission" date="2019-03" db="EMBL/GenBank/DDBJ databases">
        <title>Roseomonas sp. a novel Roseomonas species isolated from Sea whip Gorgonian.</title>
        <authorList>
            <person name="Li F."/>
            <person name="Pan X."/>
            <person name="Huang S."/>
            <person name="Li Z."/>
            <person name="Meng B."/>
        </authorList>
    </citation>
    <scope>NUCLEOTIDE SEQUENCE [LARGE SCALE GENOMIC DNA]</scope>
    <source>
        <strain evidence="3 4">M0104</strain>
    </source>
</reference>
<dbReference type="PANTHER" id="PTHR30592">
    <property type="entry name" value="FORMATE DEHYDROGENASE"/>
    <property type="match status" value="1"/>
</dbReference>
<dbReference type="NCBIfam" id="TIGR00129">
    <property type="entry name" value="fdhD_narQ"/>
    <property type="match status" value="1"/>
</dbReference>
<evidence type="ECO:0000256" key="1">
    <source>
        <dbReference type="HAMAP-Rule" id="MF_00187"/>
    </source>
</evidence>
<dbReference type="PANTHER" id="PTHR30592:SF4">
    <property type="entry name" value="SULFUR CARRIER PROTEIN FDHD"/>
    <property type="match status" value="1"/>
</dbReference>
<dbReference type="InterPro" id="IPR003786">
    <property type="entry name" value="FdhD"/>
</dbReference>
<comment type="subcellular location">
    <subcellularLocation>
        <location evidence="1">Cytoplasm</location>
    </subcellularLocation>
</comment>
<accession>A0A845BBZ9</accession>
<dbReference type="PIRSF" id="PIRSF015626">
    <property type="entry name" value="FdhD"/>
    <property type="match status" value="1"/>
</dbReference>
<dbReference type="RefSeq" id="WP_160937322.1">
    <property type="nucleotide sequence ID" value="NZ_SNVJ01000010.1"/>
</dbReference>
<keyword evidence="1" id="KW-0501">Molybdenum cofactor biosynthesis</keyword>
<dbReference type="OrthoDB" id="3197277at2"/>
<dbReference type="GO" id="GO:0006777">
    <property type="term" value="P:Mo-molybdopterin cofactor biosynthetic process"/>
    <property type="evidence" value="ECO:0007669"/>
    <property type="project" value="UniProtKB-UniRule"/>
</dbReference>
<proteinExistence type="inferred from homology"/>
<dbReference type="GO" id="GO:0097163">
    <property type="term" value="F:sulfur carrier activity"/>
    <property type="evidence" value="ECO:0007669"/>
    <property type="project" value="UniProtKB-UniRule"/>
</dbReference>
<protein>
    <recommendedName>
        <fullName evidence="1">Sulfur carrier protein FdhD</fullName>
    </recommendedName>
</protein>
<keyword evidence="4" id="KW-1185">Reference proteome</keyword>
<dbReference type="EMBL" id="SNVJ01000010">
    <property type="protein sequence ID" value="MXP64188.1"/>
    <property type="molecule type" value="Genomic_DNA"/>
</dbReference>
<dbReference type="HAMAP" id="MF_00187">
    <property type="entry name" value="FdhD"/>
    <property type="match status" value="1"/>
</dbReference>
<dbReference type="Gene3D" id="3.40.140.10">
    <property type="entry name" value="Cytidine Deaminase, domain 2"/>
    <property type="match status" value="1"/>
</dbReference>
<dbReference type="GO" id="GO:0016783">
    <property type="term" value="F:sulfurtransferase activity"/>
    <property type="evidence" value="ECO:0007669"/>
    <property type="project" value="InterPro"/>
</dbReference>
<gene>
    <name evidence="1 3" type="primary">fdhD</name>
    <name evidence="3" type="ORF">E0493_12625</name>
</gene>
<comment type="caution">
    <text evidence="3">The sequence shown here is derived from an EMBL/GenBank/DDBJ whole genome shotgun (WGS) entry which is preliminary data.</text>
</comment>